<dbReference type="GeneID" id="65092890"/>
<dbReference type="EMBL" id="FCQH01000007">
    <property type="protein sequence ID" value="CVK95660.1"/>
    <property type="molecule type" value="Genomic_DNA"/>
</dbReference>
<reference evidence="3" key="1">
    <citation type="journal article" date="2016" name="Genome Biol. Evol.">
        <title>Comparative 'omics' of the Fusarium fujikuroi species complex highlights differences in genetic potential and metabolite synthesis.</title>
        <authorList>
            <person name="Niehaus E.-M."/>
            <person name="Muensterkoetter M."/>
            <person name="Proctor R.H."/>
            <person name="Brown D.W."/>
            <person name="Sharon A."/>
            <person name="Idan Y."/>
            <person name="Oren-Young L."/>
            <person name="Sieber C.M."/>
            <person name="Novak O."/>
            <person name="Pencik A."/>
            <person name="Tarkowska D."/>
            <person name="Hromadova K."/>
            <person name="Freeman S."/>
            <person name="Maymon M."/>
            <person name="Elazar M."/>
            <person name="Youssef S.A."/>
            <person name="El-Shabrawy E.S.M."/>
            <person name="Shalaby A.B.A."/>
            <person name="Houterman P."/>
            <person name="Brock N.L."/>
            <person name="Burkhardt I."/>
            <person name="Tsavkelova E.A."/>
            <person name="Dickschat J.S."/>
            <person name="Galuszka P."/>
            <person name="Gueldener U."/>
            <person name="Tudzynski B."/>
        </authorList>
    </citation>
    <scope>NUCLEOTIDE SEQUENCE [LARGE SCALE GENOMIC DNA]</scope>
    <source>
        <strain evidence="3">MRC7560</strain>
    </source>
</reference>
<gene>
    <name evidence="2" type="ORF">FMAN_13641</name>
</gene>
<protein>
    <submittedName>
        <fullName evidence="2">Uncharacterized protein</fullName>
    </submittedName>
</protein>
<evidence type="ECO:0000313" key="2">
    <source>
        <dbReference type="EMBL" id="CVK95660.1"/>
    </source>
</evidence>
<comment type="caution">
    <text evidence="2">The sequence shown here is derived from an EMBL/GenBank/DDBJ whole genome shotgun (WGS) entry which is preliminary data.</text>
</comment>
<evidence type="ECO:0000256" key="1">
    <source>
        <dbReference type="SAM" id="MobiDB-lite"/>
    </source>
</evidence>
<dbReference type="Proteomes" id="UP000184255">
    <property type="component" value="Unassembled WGS sequence"/>
</dbReference>
<name>A0A1L7TAA4_FUSMA</name>
<evidence type="ECO:0000313" key="3">
    <source>
        <dbReference type="Proteomes" id="UP000184255"/>
    </source>
</evidence>
<accession>A0A1L7TAA4</accession>
<dbReference type="RefSeq" id="XP_041683527.1">
    <property type="nucleotide sequence ID" value="XM_041833133.1"/>
</dbReference>
<feature type="region of interest" description="Disordered" evidence="1">
    <location>
        <begin position="727"/>
        <end position="762"/>
    </location>
</feature>
<proteinExistence type="predicted"/>
<dbReference type="AlphaFoldDB" id="A0A1L7TAA4"/>
<organism evidence="2 3">
    <name type="scientific">Fusarium mangiferae</name>
    <name type="common">Mango malformation disease fungus</name>
    <dbReference type="NCBI Taxonomy" id="192010"/>
    <lineage>
        <taxon>Eukaryota</taxon>
        <taxon>Fungi</taxon>
        <taxon>Dikarya</taxon>
        <taxon>Ascomycota</taxon>
        <taxon>Pezizomycotina</taxon>
        <taxon>Sordariomycetes</taxon>
        <taxon>Hypocreomycetidae</taxon>
        <taxon>Hypocreales</taxon>
        <taxon>Nectriaceae</taxon>
        <taxon>Fusarium</taxon>
        <taxon>Fusarium fujikuroi species complex</taxon>
    </lineage>
</organism>
<dbReference type="VEuPathDB" id="FungiDB:FMAN_13641"/>
<sequence>MSDFANSNQPRSVHVPSRVSPRVLAYGRSNPEAFLSYLRRIWPEHGQRLVESPENLGLVSRIRVLLENGELRPIHRTWIPLPELRHLRARYLLPGEKASFVHLEPPLPEDGTLGVWEFLPRLRCQTKPDVYFWASTLLDIKFNSTDDVRSPRRVKELYILLYDFCLEAKVGRDGENKVAKYIRSTFARNSLLLQQQGWNNPNHAVRYGPEGTHPKKPSMPLPAEWNATRFESDQIERFYKEVLLLEDAYRYYDILDELRRHRIKAFKWTVSPGDVTKLYQDLEDLDVRGQERDRMIEEFKKEPFFPYIIPDRSWETFHWGTPSQLVWSHGVKLPRKHDISQQYPSLKSFFVDRLEIPELTMEALQKQILEVAADAPADETFTPLSHLNILIQNLVELIDPSELISEPIFPILTPSGELKRVCCATDFFIVDDMRLFELFRDKVNMLAFTNSQVMRLEFLFKWLGMGKKYLTLNVEHRVEWPYRTIPHEIEWDIGQKAEALLRIAAYFRSRQTRSISERNLILRSLRAAKMMEVEDMFSETRLGDGHHKSNNTNIYIKDTYPQLKLIDSGGWQERALVAYVPADKKQRQLAMAVALPRLLMDWLMKGREAHSSGFVDVPDLGVSLVKSVLSAPPELANDILEAESIEQPLAYREGRNPEIKEECLDQAEAQEAEAPLQTTRTPTSTTPEPVPAPEVNIPLTDSPASRTPIVKQAGTLDAFLGIVPVTGIASEQQRQKRRPATSDSASSGSPPPLAVSKKLRKE</sequence>
<feature type="compositionally biased region" description="Low complexity" evidence="1">
    <location>
        <begin position="672"/>
        <end position="687"/>
    </location>
</feature>
<feature type="region of interest" description="Disordered" evidence="1">
    <location>
        <begin position="669"/>
        <end position="706"/>
    </location>
</feature>
<keyword evidence="3" id="KW-1185">Reference proteome</keyword>